<dbReference type="PATRIC" id="fig|1185652.3.peg.2834"/>
<feature type="transmembrane region" description="Helical" evidence="1">
    <location>
        <begin position="143"/>
        <end position="164"/>
    </location>
</feature>
<feature type="chain" id="PRO_5003682320" description="Urease accessory protein" evidence="2">
    <location>
        <begin position="23"/>
        <end position="195"/>
    </location>
</feature>
<feature type="transmembrane region" description="Helical" evidence="1">
    <location>
        <begin position="176"/>
        <end position="194"/>
    </location>
</feature>
<feature type="signal peptide" evidence="2">
    <location>
        <begin position="1"/>
        <end position="22"/>
    </location>
</feature>
<dbReference type="KEGG" id="sfd:USDA257_c27350"/>
<organism evidence="3 4">
    <name type="scientific">Sinorhizobium fredii (strain USDA 257)</name>
    <dbReference type="NCBI Taxonomy" id="1185652"/>
    <lineage>
        <taxon>Bacteria</taxon>
        <taxon>Pseudomonadati</taxon>
        <taxon>Pseudomonadota</taxon>
        <taxon>Alphaproteobacteria</taxon>
        <taxon>Hyphomicrobiales</taxon>
        <taxon>Rhizobiaceae</taxon>
        <taxon>Sinorhizobium/Ensifer group</taxon>
        <taxon>Sinorhizobium</taxon>
    </lineage>
</organism>
<gene>
    <name evidence="3" type="ORF">USDA257_c27350</name>
</gene>
<dbReference type="eggNOG" id="COG2370">
    <property type="taxonomic scope" value="Bacteria"/>
</dbReference>
<keyword evidence="1" id="KW-0812">Transmembrane</keyword>
<keyword evidence="2" id="KW-0732">Signal</keyword>
<dbReference type="HOGENOM" id="CLU_088877_0_1_5"/>
<dbReference type="AlphaFoldDB" id="I3X601"/>
<reference evidence="3 4" key="1">
    <citation type="journal article" date="2012" name="J. Bacteriol.">
        <title>Complete genome sequence of the broad-host-range strain Sinorhizobium fredii USDA257.</title>
        <authorList>
            <person name="Schuldes J."/>
            <person name="Rodriguez Orbegoso M."/>
            <person name="Schmeisser C."/>
            <person name="Krishnan H.B."/>
            <person name="Daniel R."/>
            <person name="Streit W.R."/>
        </authorList>
    </citation>
    <scope>NUCLEOTIDE SEQUENCE [LARGE SCALE GENOMIC DNA]</scope>
    <source>
        <strain evidence="3 4">USDA 257</strain>
    </source>
</reference>
<dbReference type="STRING" id="1185652.USDA257_c27350"/>
<sequence>MNFRILTALVALLATLPAQALAHTGGDHVHSMASGLYHPFSGVDHPLAMAAVGLIAARLGGPALWRLPLAFIAAMVTGAAFAMAGMTMPLIETAILASVVLLGATLIANANVPLALAVTGAAAFGCFHGFAHGAEGPAGAPVGYILGFIGGTATLHVAGIAACLKLARYGAVATAALRIAGAAIMGAGIGLAYFA</sequence>
<evidence type="ECO:0000256" key="2">
    <source>
        <dbReference type="SAM" id="SignalP"/>
    </source>
</evidence>
<accession>I3X601</accession>
<dbReference type="Proteomes" id="UP000006180">
    <property type="component" value="Chromosome"/>
</dbReference>
<protein>
    <recommendedName>
        <fullName evidence="5">Urease accessory protein</fullName>
    </recommendedName>
</protein>
<evidence type="ECO:0000256" key="1">
    <source>
        <dbReference type="SAM" id="Phobius"/>
    </source>
</evidence>
<dbReference type="InterPro" id="IPR007038">
    <property type="entry name" value="HupE_UreJ"/>
</dbReference>
<feature type="transmembrane region" description="Helical" evidence="1">
    <location>
        <begin position="64"/>
        <end position="84"/>
    </location>
</feature>
<evidence type="ECO:0008006" key="5">
    <source>
        <dbReference type="Google" id="ProtNLM"/>
    </source>
</evidence>
<keyword evidence="1" id="KW-0472">Membrane</keyword>
<dbReference type="PIRSF" id="PIRSF016919">
    <property type="entry name" value="HupE_UreJ"/>
    <property type="match status" value="1"/>
</dbReference>
<name>I3X601_SINF2</name>
<proteinExistence type="predicted"/>
<keyword evidence="1" id="KW-1133">Transmembrane helix</keyword>
<dbReference type="EMBL" id="CP003563">
    <property type="protein sequence ID" value="AFL51307.1"/>
    <property type="molecule type" value="Genomic_DNA"/>
</dbReference>
<evidence type="ECO:0000313" key="3">
    <source>
        <dbReference type="EMBL" id="AFL51307.1"/>
    </source>
</evidence>
<dbReference type="RefSeq" id="WP_014763470.1">
    <property type="nucleotide sequence ID" value="NC_018000.1"/>
</dbReference>
<dbReference type="Pfam" id="PF04955">
    <property type="entry name" value="HupE_UreJ"/>
    <property type="match status" value="1"/>
</dbReference>
<evidence type="ECO:0000313" key="4">
    <source>
        <dbReference type="Proteomes" id="UP000006180"/>
    </source>
</evidence>